<keyword evidence="1" id="KW-1185">Reference proteome</keyword>
<dbReference type="Proteomes" id="UP000887565">
    <property type="component" value="Unplaced"/>
</dbReference>
<name>A0A915KTL1_ROMCU</name>
<organism evidence="1 2">
    <name type="scientific">Romanomermis culicivorax</name>
    <name type="common">Nematode worm</name>
    <dbReference type="NCBI Taxonomy" id="13658"/>
    <lineage>
        <taxon>Eukaryota</taxon>
        <taxon>Metazoa</taxon>
        <taxon>Ecdysozoa</taxon>
        <taxon>Nematoda</taxon>
        <taxon>Enoplea</taxon>
        <taxon>Dorylaimia</taxon>
        <taxon>Mermithida</taxon>
        <taxon>Mermithoidea</taxon>
        <taxon>Mermithidae</taxon>
        <taxon>Romanomermis</taxon>
    </lineage>
</organism>
<dbReference type="WBParaSite" id="nRc.2.0.1.t40938-RA">
    <property type="protein sequence ID" value="nRc.2.0.1.t40938-RA"/>
    <property type="gene ID" value="nRc.2.0.1.g40938"/>
</dbReference>
<protein>
    <submittedName>
        <fullName evidence="2">Uncharacterized protein</fullName>
    </submittedName>
</protein>
<reference evidence="2" key="1">
    <citation type="submission" date="2022-11" db="UniProtKB">
        <authorList>
            <consortium name="WormBaseParasite"/>
        </authorList>
    </citation>
    <scope>IDENTIFICATION</scope>
</reference>
<proteinExistence type="predicted"/>
<sequence>MTSMLALFFLATTHENDQITIMKNLQDGVPNINVACYMQIRAIHFFVLGPKMCDKTVLLVPKTRITADQSSDPDPWKIRLKPRFLTDRVLIYTYKSLFEITGCLRLWDVRVEVTGHNR</sequence>
<accession>A0A915KTL1</accession>
<dbReference type="AlphaFoldDB" id="A0A915KTL1"/>
<evidence type="ECO:0000313" key="2">
    <source>
        <dbReference type="WBParaSite" id="nRc.2.0.1.t40938-RA"/>
    </source>
</evidence>
<evidence type="ECO:0000313" key="1">
    <source>
        <dbReference type="Proteomes" id="UP000887565"/>
    </source>
</evidence>